<dbReference type="PROSITE" id="PS50112">
    <property type="entry name" value="PAS"/>
    <property type="match status" value="1"/>
</dbReference>
<dbReference type="PANTHER" id="PTHR43531">
    <property type="entry name" value="PROTEIN ICFG"/>
    <property type="match status" value="1"/>
</dbReference>
<dbReference type="Gene3D" id="1.10.287.950">
    <property type="entry name" value="Methyl-accepting chemotaxis protein"/>
    <property type="match status" value="1"/>
</dbReference>
<dbReference type="Pfam" id="PF00015">
    <property type="entry name" value="MCPsignal"/>
    <property type="match status" value="1"/>
</dbReference>
<evidence type="ECO:0000313" key="8">
    <source>
        <dbReference type="EMBL" id="PWF25512.1"/>
    </source>
</evidence>
<feature type="domain" description="PAS" evidence="6">
    <location>
        <begin position="21"/>
        <end position="76"/>
    </location>
</feature>
<comment type="subcellular location">
    <subcellularLocation>
        <location evidence="1">Membrane</location>
    </subcellularLocation>
</comment>
<feature type="transmembrane region" description="Helical" evidence="4">
    <location>
        <begin position="197"/>
        <end position="219"/>
    </location>
</feature>
<dbReference type="SMART" id="SM00283">
    <property type="entry name" value="MA"/>
    <property type="match status" value="1"/>
</dbReference>
<dbReference type="PRINTS" id="PR00260">
    <property type="entry name" value="CHEMTRNSDUCR"/>
</dbReference>
<dbReference type="InterPro" id="IPR051310">
    <property type="entry name" value="MCP_chemotaxis"/>
</dbReference>
<dbReference type="GO" id="GO:0006935">
    <property type="term" value="P:chemotaxis"/>
    <property type="evidence" value="ECO:0007669"/>
    <property type="project" value="InterPro"/>
</dbReference>
<dbReference type="InterPro" id="IPR000014">
    <property type="entry name" value="PAS"/>
</dbReference>
<dbReference type="InterPro" id="IPR013655">
    <property type="entry name" value="PAS_fold_3"/>
</dbReference>
<keyword evidence="9" id="KW-1185">Reference proteome</keyword>
<evidence type="ECO:0000256" key="4">
    <source>
        <dbReference type="SAM" id="Phobius"/>
    </source>
</evidence>
<dbReference type="EMBL" id="QETA01000001">
    <property type="protein sequence ID" value="PWF25512.1"/>
    <property type="molecule type" value="Genomic_DNA"/>
</dbReference>
<keyword evidence="4" id="KW-0472">Membrane</keyword>
<dbReference type="InterPro" id="IPR003660">
    <property type="entry name" value="HAMP_dom"/>
</dbReference>
<evidence type="ECO:0000256" key="1">
    <source>
        <dbReference type="ARBA" id="ARBA00004370"/>
    </source>
</evidence>
<evidence type="ECO:0000313" key="9">
    <source>
        <dbReference type="Proteomes" id="UP000245212"/>
    </source>
</evidence>
<dbReference type="SMART" id="SM00091">
    <property type="entry name" value="PAS"/>
    <property type="match status" value="1"/>
</dbReference>
<evidence type="ECO:0000256" key="2">
    <source>
        <dbReference type="ARBA" id="ARBA00029447"/>
    </source>
</evidence>
<dbReference type="SMART" id="SM00304">
    <property type="entry name" value="HAMP"/>
    <property type="match status" value="1"/>
</dbReference>
<dbReference type="PROSITE" id="PS50885">
    <property type="entry name" value="HAMP"/>
    <property type="match status" value="1"/>
</dbReference>
<dbReference type="SUPFAM" id="SSF55785">
    <property type="entry name" value="PYP-like sensor domain (PAS domain)"/>
    <property type="match status" value="1"/>
</dbReference>
<evidence type="ECO:0000259" key="7">
    <source>
        <dbReference type="PROSITE" id="PS50885"/>
    </source>
</evidence>
<keyword evidence="3" id="KW-0807">Transducer</keyword>
<reference evidence="9" key="1">
    <citation type="submission" date="2018-05" db="EMBL/GenBank/DDBJ databases">
        <authorList>
            <person name="Li Y."/>
        </authorList>
    </citation>
    <scope>NUCLEOTIDE SEQUENCE [LARGE SCALE GENOMIC DNA]</scope>
    <source>
        <strain evidence="9">3d-2-2</strain>
    </source>
</reference>
<gene>
    <name evidence="8" type="ORF">DD235_05170</name>
</gene>
<dbReference type="InterPro" id="IPR004090">
    <property type="entry name" value="Chemotax_Me-accpt_rcpt"/>
</dbReference>
<dbReference type="Pfam" id="PF13682">
    <property type="entry name" value="CZB"/>
    <property type="match status" value="1"/>
</dbReference>
<dbReference type="GO" id="GO:0007165">
    <property type="term" value="P:signal transduction"/>
    <property type="evidence" value="ECO:0007669"/>
    <property type="project" value="UniProtKB-KW"/>
</dbReference>
<organism evidence="8 9">
    <name type="scientific">Corticimicrobacter populi</name>
    <dbReference type="NCBI Taxonomy" id="2175229"/>
    <lineage>
        <taxon>Bacteria</taxon>
        <taxon>Pseudomonadati</taxon>
        <taxon>Pseudomonadota</taxon>
        <taxon>Betaproteobacteria</taxon>
        <taxon>Burkholderiales</taxon>
        <taxon>Alcaligenaceae</taxon>
        <taxon>Corticimicrobacter</taxon>
    </lineage>
</organism>
<dbReference type="InterPro" id="IPR004089">
    <property type="entry name" value="MCPsignal_dom"/>
</dbReference>
<keyword evidence="4" id="KW-1133">Transmembrane helix</keyword>
<dbReference type="FunFam" id="1.10.287.950:FF:000001">
    <property type="entry name" value="Methyl-accepting chemotaxis sensory transducer"/>
    <property type="match status" value="1"/>
</dbReference>
<name>A0A2V1K966_9BURK</name>
<keyword evidence="4" id="KW-0812">Transmembrane</keyword>
<feature type="transmembrane region" description="Helical" evidence="4">
    <location>
        <begin position="172"/>
        <end position="191"/>
    </location>
</feature>
<dbReference type="NCBIfam" id="TIGR00229">
    <property type="entry name" value="sensory_box"/>
    <property type="match status" value="1"/>
</dbReference>
<comment type="caution">
    <text evidence="8">The sequence shown here is derived from an EMBL/GenBank/DDBJ whole genome shotgun (WGS) entry which is preliminary data.</text>
</comment>
<proteinExistence type="inferred from homology"/>
<dbReference type="Proteomes" id="UP000245212">
    <property type="component" value="Unassembled WGS sequence"/>
</dbReference>
<feature type="domain" description="Methyl-accepting transducer" evidence="5">
    <location>
        <begin position="270"/>
        <end position="499"/>
    </location>
</feature>
<evidence type="ECO:0000259" key="5">
    <source>
        <dbReference type="PROSITE" id="PS50111"/>
    </source>
</evidence>
<comment type="similarity">
    <text evidence="2">Belongs to the methyl-accepting chemotaxis (MCP) protein family.</text>
</comment>
<dbReference type="SUPFAM" id="SSF58104">
    <property type="entry name" value="Methyl-accepting chemotaxis protein (MCP) signaling domain"/>
    <property type="match status" value="1"/>
</dbReference>
<evidence type="ECO:0000259" key="6">
    <source>
        <dbReference type="PROSITE" id="PS50112"/>
    </source>
</evidence>
<evidence type="ECO:0000256" key="3">
    <source>
        <dbReference type="PROSITE-ProRule" id="PRU00284"/>
    </source>
</evidence>
<dbReference type="PROSITE" id="PS50111">
    <property type="entry name" value="CHEMOTAXIS_TRANSDUC_2"/>
    <property type="match status" value="1"/>
</dbReference>
<dbReference type="InterPro" id="IPR035965">
    <property type="entry name" value="PAS-like_dom_sf"/>
</dbReference>
<feature type="domain" description="HAMP" evidence="7">
    <location>
        <begin position="213"/>
        <end position="265"/>
    </location>
</feature>
<dbReference type="CDD" id="cd11386">
    <property type="entry name" value="MCP_signal"/>
    <property type="match status" value="1"/>
</dbReference>
<dbReference type="GO" id="GO:0005886">
    <property type="term" value="C:plasma membrane"/>
    <property type="evidence" value="ECO:0007669"/>
    <property type="project" value="TreeGrafter"/>
</dbReference>
<dbReference type="PANTHER" id="PTHR43531:SF7">
    <property type="entry name" value="AEROTAXIS RECEPTOR"/>
    <property type="match status" value="1"/>
</dbReference>
<dbReference type="RefSeq" id="WP_109060915.1">
    <property type="nucleotide sequence ID" value="NZ_QETA01000001.1"/>
</dbReference>
<dbReference type="Pfam" id="PF08447">
    <property type="entry name" value="PAS_3"/>
    <property type="match status" value="1"/>
</dbReference>
<sequence>MRNNLPVTQNAYAFPADQTLISITDLKGRITYCNSNFIAVSGFNPSELLGQAHNIVRHPDMPEEAFRDMWETIQAGLPWTALVKNRRKNGDYYWVRANVTPVRDGERTVGFLSVRTRAADDEIAAADSLYAMMRQEASEGRRVHGLQRGAVVRCTLPGRLGRWLKPGMRGQIVALSLLAALMPLAAVLAGAPVWGVATVAVLGAVCAAWLMMHLILGPLRQVVATANLMAGGDLSRFVQVTGKGEVAQLQLALAQLNVSVRTVVRDVRHEVANLLGGTQEIANGNKDMMARTETQASNLEETAATMAQIYSTIQQTTQLAQQGAERARLTAQAVERGNGAVQSVASTMQEIEESSQRIQDIIHVIEGVAFQTNILALNAAVEAARAGEQGRGFAVVAAEVRALAQRTAGAAKEVRSLIEESGQRVMAGGQRAADALARMGEVTGAVGEVSAVLEQISHASQEQSAGVGQINDAISGLDTITQQNAAMVEDLASSANSLNRQVALVHNTIRVFRLTERDTTLAETDAVELRRQQRGDVIDDAGHIDFEQAIASHQQWRVTLRNAINRKLTIDQRAGRDDCCALGAWLLGPGRQQFEGEPAFATLFSAHRNFHTEVGAVADLINRRQMDEAEQALATNRPLHRAGQTLTQAIRSAAGLE</sequence>
<dbReference type="CDD" id="cd00130">
    <property type="entry name" value="PAS"/>
    <property type="match status" value="1"/>
</dbReference>
<dbReference type="AlphaFoldDB" id="A0A2V1K966"/>
<dbReference type="GO" id="GO:0004888">
    <property type="term" value="F:transmembrane signaling receptor activity"/>
    <property type="evidence" value="ECO:0007669"/>
    <property type="project" value="InterPro"/>
</dbReference>
<dbReference type="Gene3D" id="3.30.450.20">
    <property type="entry name" value="PAS domain"/>
    <property type="match status" value="1"/>
</dbReference>
<dbReference type="Pfam" id="PF00672">
    <property type="entry name" value="HAMP"/>
    <property type="match status" value="1"/>
</dbReference>
<protein>
    <submittedName>
        <fullName evidence="8">Chemotaxis protein</fullName>
    </submittedName>
</protein>
<accession>A0A2V1K966</accession>
<dbReference type="InterPro" id="IPR025991">
    <property type="entry name" value="Chemoreceptor_zinc-bind_dom"/>
</dbReference>
<dbReference type="Gene3D" id="1.20.120.30">
    <property type="entry name" value="Aspartate receptor, ligand-binding domain"/>
    <property type="match status" value="1"/>
</dbReference>